<dbReference type="InterPro" id="IPR012337">
    <property type="entry name" value="RNaseH-like_sf"/>
</dbReference>
<name>A0A4Y9FRG1_STRAI</name>
<sequence length="347" mass="41289">MNFTQDHIRELRTALKDKSLTAYHKRLQAVYLRSQKMTYKAISDLIGLSHDTIWRLVKKYEQEGLSTLIQDTRGGRHRSYLTYEEEKAFLREQFDRSALGQFVTISEMHEAYQTKIGKATTREGFYALLKRHGWRKVTPRPEHPKKQMPKPYWRLKIKSTVKKLRKRFKYSRRYQKVRLMYQDEAGFGRISKVGKAWAPKGMRPHVHTHYIREYRYCYGAVDAHTGESFSIIAGGCHTSWMNEFLKQLSEAYPNDYILLVMDNAVWHKSCTLKKPANIDFEFIPPYTPEMNPIEQVWAEIRKRGFKNRAFKTLEEVIDKLQEVIQTLHWSDLKSIVYRKWISSDFDF</sequence>
<dbReference type="SUPFAM" id="SSF46689">
    <property type="entry name" value="Homeodomain-like"/>
    <property type="match status" value="1"/>
</dbReference>
<dbReference type="Proteomes" id="UP000297747">
    <property type="component" value="Unassembled WGS sequence"/>
</dbReference>
<dbReference type="AlphaFoldDB" id="A0A4Y9FRG1"/>
<accession>A0A4Y9FRG1</accession>
<feature type="domain" description="Winged helix-turn helix" evidence="2">
    <location>
        <begin position="101"/>
        <end position="146"/>
    </location>
</feature>
<dbReference type="InterPro" id="IPR036388">
    <property type="entry name" value="WH-like_DNA-bd_sf"/>
</dbReference>
<dbReference type="InterPro" id="IPR036397">
    <property type="entry name" value="RNaseH_sf"/>
</dbReference>
<dbReference type="NCBIfam" id="NF033545">
    <property type="entry name" value="transpos_IS630"/>
    <property type="match status" value="1"/>
</dbReference>
<dbReference type="InterPro" id="IPR047655">
    <property type="entry name" value="Transpos_IS630-like"/>
</dbReference>
<dbReference type="RefSeq" id="WP_135052128.1">
    <property type="nucleotide sequence ID" value="NZ_CAKOCW010000120.1"/>
</dbReference>
<evidence type="ECO:0000259" key="2">
    <source>
        <dbReference type="Pfam" id="PF13592"/>
    </source>
</evidence>
<dbReference type="Gene3D" id="3.30.420.10">
    <property type="entry name" value="Ribonuclease H-like superfamily/Ribonuclease H"/>
    <property type="match status" value="1"/>
</dbReference>
<feature type="domain" description="Tc1-like transposase DDE" evidence="1">
    <location>
        <begin position="178"/>
        <end position="316"/>
    </location>
</feature>
<proteinExistence type="predicted"/>
<dbReference type="InterPro" id="IPR009057">
    <property type="entry name" value="Homeodomain-like_sf"/>
</dbReference>
<organism evidence="3 4">
    <name type="scientific">Streptococcus acidominimus</name>
    <dbReference type="NCBI Taxonomy" id="1326"/>
    <lineage>
        <taxon>Bacteria</taxon>
        <taxon>Bacillati</taxon>
        <taxon>Bacillota</taxon>
        <taxon>Bacilli</taxon>
        <taxon>Lactobacillales</taxon>
        <taxon>Streptococcaceae</taxon>
        <taxon>Streptococcus</taxon>
    </lineage>
</organism>
<dbReference type="InterPro" id="IPR025959">
    <property type="entry name" value="Winged_HTH_dom"/>
</dbReference>
<gene>
    <name evidence="3" type="ORF">E4U01_01105</name>
</gene>
<dbReference type="Pfam" id="PF13384">
    <property type="entry name" value="HTH_23"/>
    <property type="match status" value="1"/>
</dbReference>
<dbReference type="Gene3D" id="1.10.10.10">
    <property type="entry name" value="Winged helix-like DNA-binding domain superfamily/Winged helix DNA-binding domain"/>
    <property type="match status" value="1"/>
</dbReference>
<evidence type="ECO:0000259" key="1">
    <source>
        <dbReference type="Pfam" id="PF13358"/>
    </source>
</evidence>
<reference evidence="3 4" key="1">
    <citation type="submission" date="2019-03" db="EMBL/GenBank/DDBJ databases">
        <title>Diversity of the mouse oral microbiome.</title>
        <authorList>
            <person name="Joseph S."/>
            <person name="Aduse-Opoku J."/>
            <person name="Curtis M."/>
            <person name="Wade W."/>
            <person name="Hashim A."/>
        </authorList>
    </citation>
    <scope>NUCLEOTIDE SEQUENCE [LARGE SCALE GENOMIC DNA]</scope>
    <source>
        <strain evidence="3 4">HT4</strain>
    </source>
</reference>
<protein>
    <submittedName>
        <fullName evidence="3">IS630 family transposase</fullName>
    </submittedName>
</protein>
<evidence type="ECO:0000313" key="3">
    <source>
        <dbReference type="EMBL" id="TFU31804.1"/>
    </source>
</evidence>
<comment type="caution">
    <text evidence="3">The sequence shown here is derived from an EMBL/GenBank/DDBJ whole genome shotgun (WGS) entry which is preliminary data.</text>
</comment>
<dbReference type="Pfam" id="PF13358">
    <property type="entry name" value="DDE_3"/>
    <property type="match status" value="1"/>
</dbReference>
<dbReference type="GO" id="GO:0003676">
    <property type="term" value="F:nucleic acid binding"/>
    <property type="evidence" value="ECO:0007669"/>
    <property type="project" value="InterPro"/>
</dbReference>
<dbReference type="Pfam" id="PF13592">
    <property type="entry name" value="HTH_33"/>
    <property type="match status" value="1"/>
</dbReference>
<evidence type="ECO:0000313" key="4">
    <source>
        <dbReference type="Proteomes" id="UP000297747"/>
    </source>
</evidence>
<dbReference type="EMBL" id="SPQA01000002">
    <property type="protein sequence ID" value="TFU31804.1"/>
    <property type="molecule type" value="Genomic_DNA"/>
</dbReference>
<dbReference type="SUPFAM" id="SSF53098">
    <property type="entry name" value="Ribonuclease H-like"/>
    <property type="match status" value="1"/>
</dbReference>
<dbReference type="InterPro" id="IPR038717">
    <property type="entry name" value="Tc1-like_DDE_dom"/>
</dbReference>